<dbReference type="OMA" id="KCMVIEA"/>
<sequence length="111" mass="12516">MACKYLRRRCAPDCVLTSYFPVSQPSPLRRRPPGLWRQQSRKVARGSSYSLPVDERAQAAETMAMEAQWLVEDPVYGCDGIISQLQEEIQPTQCKLTRTRAQLAIVPVHGA</sequence>
<evidence type="ECO:0000313" key="3">
    <source>
        <dbReference type="EMBL" id="VAI29504.1"/>
    </source>
</evidence>
<accession>A0A9R0X3M6</accession>
<dbReference type="Gramene" id="TRITD5Bv1G073460.1">
    <property type="protein sequence ID" value="TRITD5Bv1G073460.1"/>
    <property type="gene ID" value="TRITD5Bv1G073460"/>
</dbReference>
<keyword evidence="4" id="KW-1185">Reference proteome</keyword>
<dbReference type="PROSITE" id="PS50891">
    <property type="entry name" value="LOB"/>
    <property type="match status" value="1"/>
</dbReference>
<evidence type="ECO:0000259" key="2">
    <source>
        <dbReference type="PROSITE" id="PS50891"/>
    </source>
</evidence>
<dbReference type="Proteomes" id="UP000324705">
    <property type="component" value="Chromosome 5B"/>
</dbReference>
<dbReference type="PANTHER" id="PTHR31301:SF159">
    <property type="entry name" value="LOB DOMAIN-CONTAINING PROTEIN 23"/>
    <property type="match status" value="1"/>
</dbReference>
<evidence type="ECO:0000256" key="1">
    <source>
        <dbReference type="ARBA" id="ARBA00005474"/>
    </source>
</evidence>
<name>A0A9R0X3M6_TRITD</name>
<protein>
    <recommendedName>
        <fullName evidence="2">LOB domain-containing protein</fullName>
    </recommendedName>
</protein>
<dbReference type="PANTHER" id="PTHR31301">
    <property type="entry name" value="LOB DOMAIN-CONTAINING PROTEIN 4-RELATED"/>
    <property type="match status" value="1"/>
</dbReference>
<proteinExistence type="inferred from homology"/>
<comment type="similarity">
    <text evidence="1">Belongs to the LOB domain-containing protein family.</text>
</comment>
<dbReference type="Pfam" id="PF03195">
    <property type="entry name" value="LOB"/>
    <property type="match status" value="1"/>
</dbReference>
<gene>
    <name evidence="3" type="ORF">TRITD_5Bv1G073460</name>
</gene>
<dbReference type="EMBL" id="LT934120">
    <property type="protein sequence ID" value="VAI29504.1"/>
    <property type="molecule type" value="Genomic_DNA"/>
</dbReference>
<dbReference type="AlphaFoldDB" id="A0A9R0X3M6"/>
<feature type="domain" description="LOB" evidence="2">
    <location>
        <begin position="1"/>
        <end position="103"/>
    </location>
</feature>
<dbReference type="InterPro" id="IPR004883">
    <property type="entry name" value="LOB"/>
</dbReference>
<reference evidence="3 4" key="1">
    <citation type="submission" date="2017-09" db="EMBL/GenBank/DDBJ databases">
        <authorList>
            <consortium name="International Durum Wheat Genome Sequencing Consortium (IDWGSC)"/>
            <person name="Milanesi L."/>
        </authorList>
    </citation>
    <scope>NUCLEOTIDE SEQUENCE [LARGE SCALE GENOMIC DNA]</scope>
    <source>
        <strain evidence="4">cv. Svevo</strain>
    </source>
</reference>
<evidence type="ECO:0000313" key="4">
    <source>
        <dbReference type="Proteomes" id="UP000324705"/>
    </source>
</evidence>
<organism evidence="3 4">
    <name type="scientific">Triticum turgidum subsp. durum</name>
    <name type="common">Durum wheat</name>
    <name type="synonym">Triticum durum</name>
    <dbReference type="NCBI Taxonomy" id="4567"/>
    <lineage>
        <taxon>Eukaryota</taxon>
        <taxon>Viridiplantae</taxon>
        <taxon>Streptophyta</taxon>
        <taxon>Embryophyta</taxon>
        <taxon>Tracheophyta</taxon>
        <taxon>Spermatophyta</taxon>
        <taxon>Magnoliopsida</taxon>
        <taxon>Liliopsida</taxon>
        <taxon>Poales</taxon>
        <taxon>Poaceae</taxon>
        <taxon>BOP clade</taxon>
        <taxon>Pooideae</taxon>
        <taxon>Triticodae</taxon>
        <taxon>Triticeae</taxon>
        <taxon>Triticinae</taxon>
        <taxon>Triticum</taxon>
    </lineage>
</organism>